<dbReference type="AlphaFoldDB" id="A0A3N4J8H7"/>
<reference evidence="2 3" key="1">
    <citation type="journal article" date="2018" name="Nat. Ecol. Evol.">
        <title>Pezizomycetes genomes reveal the molecular basis of ectomycorrhizal truffle lifestyle.</title>
        <authorList>
            <person name="Murat C."/>
            <person name="Payen T."/>
            <person name="Noel B."/>
            <person name="Kuo A."/>
            <person name="Morin E."/>
            <person name="Chen J."/>
            <person name="Kohler A."/>
            <person name="Krizsan K."/>
            <person name="Balestrini R."/>
            <person name="Da Silva C."/>
            <person name="Montanini B."/>
            <person name="Hainaut M."/>
            <person name="Levati E."/>
            <person name="Barry K.W."/>
            <person name="Belfiori B."/>
            <person name="Cichocki N."/>
            <person name="Clum A."/>
            <person name="Dockter R.B."/>
            <person name="Fauchery L."/>
            <person name="Guy J."/>
            <person name="Iotti M."/>
            <person name="Le Tacon F."/>
            <person name="Lindquist E.A."/>
            <person name="Lipzen A."/>
            <person name="Malagnac F."/>
            <person name="Mello A."/>
            <person name="Molinier V."/>
            <person name="Miyauchi S."/>
            <person name="Poulain J."/>
            <person name="Riccioni C."/>
            <person name="Rubini A."/>
            <person name="Sitrit Y."/>
            <person name="Splivallo R."/>
            <person name="Traeger S."/>
            <person name="Wang M."/>
            <person name="Zifcakova L."/>
            <person name="Wipf D."/>
            <person name="Zambonelli A."/>
            <person name="Paolocci F."/>
            <person name="Nowrousian M."/>
            <person name="Ottonello S."/>
            <person name="Baldrian P."/>
            <person name="Spatafora J.W."/>
            <person name="Henrissat B."/>
            <person name="Nagy L.G."/>
            <person name="Aury J.M."/>
            <person name="Wincker P."/>
            <person name="Grigoriev I.V."/>
            <person name="Bonfante P."/>
            <person name="Martin F.M."/>
        </authorList>
    </citation>
    <scope>NUCLEOTIDE SEQUENCE [LARGE SCALE GENOMIC DNA]</scope>
    <source>
        <strain evidence="2 3">120613-1</strain>
    </source>
</reference>
<gene>
    <name evidence="2" type="ORF">L873DRAFT_499424</name>
</gene>
<dbReference type="Proteomes" id="UP000276215">
    <property type="component" value="Unassembled WGS sequence"/>
</dbReference>
<name>A0A3N4J8H7_9PEZI</name>
<dbReference type="EMBL" id="ML120540">
    <property type="protein sequence ID" value="RPA90124.1"/>
    <property type="molecule type" value="Genomic_DNA"/>
</dbReference>
<evidence type="ECO:0000313" key="2">
    <source>
        <dbReference type="EMBL" id="RPA90124.1"/>
    </source>
</evidence>
<feature type="compositionally biased region" description="Polar residues" evidence="1">
    <location>
        <begin position="96"/>
        <end position="123"/>
    </location>
</feature>
<accession>A0A3N4J8H7</accession>
<protein>
    <submittedName>
        <fullName evidence="2">Uncharacterized protein</fullName>
    </submittedName>
</protein>
<feature type="compositionally biased region" description="Polar residues" evidence="1">
    <location>
        <begin position="131"/>
        <end position="145"/>
    </location>
</feature>
<proteinExistence type="predicted"/>
<feature type="region of interest" description="Disordered" evidence="1">
    <location>
        <begin position="51"/>
        <end position="150"/>
    </location>
</feature>
<sequence>MIRVLSHDHHFFFGVTPPAAVYLLSTRYVHRYLPSKPSGFPYALALSYPDSHKPHPDHPPPSPTETSKAHSHPNYTTSPLTHSHTHARQYLPTPLPTRTCTQTHHTSALQTPPENIPGNQYSSPFKEKKIQQSTQTTVNEPQQPATRRLGGMTNISSSVRREDGWVDGRLRGHARCVVQWPSRKVLFGWGGTDIVRPDG</sequence>
<feature type="compositionally biased region" description="Polar residues" evidence="1">
    <location>
        <begin position="73"/>
        <end position="82"/>
    </location>
</feature>
<keyword evidence="3" id="KW-1185">Reference proteome</keyword>
<evidence type="ECO:0000313" key="3">
    <source>
        <dbReference type="Proteomes" id="UP000276215"/>
    </source>
</evidence>
<evidence type="ECO:0000256" key="1">
    <source>
        <dbReference type="SAM" id="MobiDB-lite"/>
    </source>
</evidence>
<organism evidence="2 3">
    <name type="scientific">Choiromyces venosus 120613-1</name>
    <dbReference type="NCBI Taxonomy" id="1336337"/>
    <lineage>
        <taxon>Eukaryota</taxon>
        <taxon>Fungi</taxon>
        <taxon>Dikarya</taxon>
        <taxon>Ascomycota</taxon>
        <taxon>Pezizomycotina</taxon>
        <taxon>Pezizomycetes</taxon>
        <taxon>Pezizales</taxon>
        <taxon>Tuberaceae</taxon>
        <taxon>Choiromyces</taxon>
    </lineage>
</organism>